<feature type="domain" description="OmpR/PhoB-type" evidence="6">
    <location>
        <begin position="1"/>
        <end position="97"/>
    </location>
</feature>
<proteinExistence type="inferred from homology"/>
<dbReference type="EMBL" id="PVNG01000016">
    <property type="protein sequence ID" value="PRX60664.1"/>
    <property type="molecule type" value="Genomic_DNA"/>
</dbReference>
<keyword evidence="8" id="KW-1185">Reference proteome</keyword>
<comment type="similarity">
    <text evidence="1">Belongs to the AfsR/DnrI/RedD regulatory family.</text>
</comment>
<organism evidence="7 8">
    <name type="scientific">Nonomuraea fuscirosea</name>
    <dbReference type="NCBI Taxonomy" id="1291556"/>
    <lineage>
        <taxon>Bacteria</taxon>
        <taxon>Bacillati</taxon>
        <taxon>Actinomycetota</taxon>
        <taxon>Actinomycetes</taxon>
        <taxon>Streptosporangiales</taxon>
        <taxon>Streptosporangiaceae</taxon>
        <taxon>Nonomuraea</taxon>
    </lineage>
</organism>
<feature type="DNA-binding region" description="OmpR/PhoB-type" evidence="5">
    <location>
        <begin position="1"/>
        <end position="97"/>
    </location>
</feature>
<keyword evidence="2" id="KW-0805">Transcription regulation</keyword>
<accession>A0A2T0MQY8</accession>
<dbReference type="PRINTS" id="PR00364">
    <property type="entry name" value="DISEASERSIST"/>
</dbReference>
<dbReference type="Pfam" id="PF03704">
    <property type="entry name" value="BTAD"/>
    <property type="match status" value="1"/>
</dbReference>
<dbReference type="SMART" id="SM00862">
    <property type="entry name" value="Trans_reg_C"/>
    <property type="match status" value="1"/>
</dbReference>
<keyword evidence="4" id="KW-0804">Transcription</keyword>
<dbReference type="Gene3D" id="1.10.10.10">
    <property type="entry name" value="Winged helix-like DNA-binding domain superfamily/Winged helix DNA-binding domain"/>
    <property type="match status" value="1"/>
</dbReference>
<keyword evidence="3 5" id="KW-0238">DNA-binding</keyword>
<dbReference type="SUPFAM" id="SSF52540">
    <property type="entry name" value="P-loop containing nucleoside triphosphate hydrolases"/>
    <property type="match status" value="1"/>
</dbReference>
<dbReference type="InterPro" id="IPR027417">
    <property type="entry name" value="P-loop_NTPase"/>
</dbReference>
<dbReference type="SUPFAM" id="SSF46894">
    <property type="entry name" value="C-terminal effector domain of the bipartite response regulators"/>
    <property type="match status" value="1"/>
</dbReference>
<dbReference type="GO" id="GO:0003677">
    <property type="term" value="F:DNA binding"/>
    <property type="evidence" value="ECO:0007669"/>
    <property type="project" value="UniProtKB-UniRule"/>
</dbReference>
<dbReference type="SMART" id="SM01043">
    <property type="entry name" value="BTAD"/>
    <property type="match status" value="1"/>
</dbReference>
<dbReference type="PANTHER" id="PTHR35807">
    <property type="entry name" value="TRANSCRIPTIONAL REGULATOR REDD-RELATED"/>
    <property type="match status" value="1"/>
</dbReference>
<reference evidence="7 8" key="1">
    <citation type="submission" date="2018-03" db="EMBL/GenBank/DDBJ databases">
        <title>Genomic Encyclopedia of Type Strains, Phase III (KMG-III): the genomes of soil and plant-associated and newly described type strains.</title>
        <authorList>
            <person name="Whitman W."/>
        </authorList>
    </citation>
    <scope>NUCLEOTIDE SEQUENCE [LARGE SCALE GENOMIC DNA]</scope>
    <source>
        <strain evidence="7 8">CGMCC 4.7104</strain>
    </source>
</reference>
<dbReference type="AlphaFoldDB" id="A0A2T0MQY8"/>
<dbReference type="InterPro" id="IPR011990">
    <property type="entry name" value="TPR-like_helical_dom_sf"/>
</dbReference>
<dbReference type="InterPro" id="IPR051677">
    <property type="entry name" value="AfsR-DnrI-RedD_regulator"/>
</dbReference>
<dbReference type="GO" id="GO:0000160">
    <property type="term" value="P:phosphorelay signal transduction system"/>
    <property type="evidence" value="ECO:0007669"/>
    <property type="project" value="InterPro"/>
</dbReference>
<evidence type="ECO:0000259" key="6">
    <source>
        <dbReference type="PROSITE" id="PS51755"/>
    </source>
</evidence>
<dbReference type="Proteomes" id="UP000238312">
    <property type="component" value="Unassembled WGS sequence"/>
</dbReference>
<evidence type="ECO:0000256" key="2">
    <source>
        <dbReference type="ARBA" id="ARBA00023015"/>
    </source>
</evidence>
<evidence type="ECO:0000313" key="7">
    <source>
        <dbReference type="EMBL" id="PRX60664.1"/>
    </source>
</evidence>
<dbReference type="InterPro" id="IPR001867">
    <property type="entry name" value="OmpR/PhoB-type_DNA-bd"/>
</dbReference>
<protein>
    <submittedName>
        <fullName evidence="7">DNA-binding SARP family transcriptional activator</fullName>
    </submittedName>
</protein>
<evidence type="ECO:0000256" key="5">
    <source>
        <dbReference type="PROSITE-ProRule" id="PRU01091"/>
    </source>
</evidence>
<dbReference type="Gene3D" id="3.40.50.300">
    <property type="entry name" value="P-loop containing nucleotide triphosphate hydrolases"/>
    <property type="match status" value="1"/>
</dbReference>
<sequence>MTADAGRELRVAVLGPFDVRLGTVRVELGSNRLRTLLAVLALSAGETVSVDRLASAVWAGDLPDNVRRSVHTYIARLRHTLGAEAIETTSLGYRLRVEPERVDALLFRRLLAEAAPALDTEAEPAALEQALSLWRGQPFEGIESPALHGADAAHLLDLHVTAAERWLDLGLAAGRHSELVPEARRLVARHPWHEPLWGRLLLALDGCGRRAEALSAYERLRRGLSEELGTTPSAELRRIHAGLLEDQAVRAAPITPRQLPADVAELTGRDEELKRLDGLLDGNTSVCVITGTAGVGKTCLAVHWAHQAAERFPDGQLYADLQGFGPGESALDPHDVLSSFLQTLGVAKHRIPVDPQARIALYRTLLAGRRALVLLDNARDAEQVQELLPGGTACMVVITSRQGLNSLVSRHAAALLTLDVLTHRESRQLLAGRLGRECVEADARATDEIIDLCGRLPLSLTIAAGRATAAPSAPLAALSAELRRVRTDVSVLATRDARTDMRTVFSHSYDLLPAKAARLFSLLAIHPGPDIARAAVASLAAVNRVQADRLLDVLLEAHLVAEAVPGRVTLHNLLRTYAHDLARVADVRLHRQAARRVIEHYLHTAYRATRLLRPEALVIVPSPPAPGVRPERLACRRQALEWFQAEHTVLFTVVRQALRNDFPSHVIQLAAALTPWCDHRSDWRAKAGLHEAALKAAEQLGDIAAVVRARQIIAAVTIDLERADQAPA</sequence>
<evidence type="ECO:0000256" key="1">
    <source>
        <dbReference type="ARBA" id="ARBA00005820"/>
    </source>
</evidence>
<gene>
    <name evidence="7" type="ORF">B0I32_11655</name>
</gene>
<dbReference type="Pfam" id="PF00486">
    <property type="entry name" value="Trans_reg_C"/>
    <property type="match status" value="1"/>
</dbReference>
<dbReference type="GO" id="GO:0006355">
    <property type="term" value="P:regulation of DNA-templated transcription"/>
    <property type="evidence" value="ECO:0007669"/>
    <property type="project" value="InterPro"/>
</dbReference>
<dbReference type="Gene3D" id="1.25.40.10">
    <property type="entry name" value="Tetratricopeptide repeat domain"/>
    <property type="match status" value="1"/>
</dbReference>
<comment type="caution">
    <text evidence="7">The sequence shown here is derived from an EMBL/GenBank/DDBJ whole genome shotgun (WGS) entry which is preliminary data.</text>
</comment>
<dbReference type="GO" id="GO:0043531">
    <property type="term" value="F:ADP binding"/>
    <property type="evidence" value="ECO:0007669"/>
    <property type="project" value="InterPro"/>
</dbReference>
<dbReference type="CDD" id="cd15831">
    <property type="entry name" value="BTAD"/>
    <property type="match status" value="1"/>
</dbReference>
<dbReference type="PANTHER" id="PTHR35807:SF1">
    <property type="entry name" value="TRANSCRIPTIONAL REGULATOR REDD"/>
    <property type="match status" value="1"/>
</dbReference>
<dbReference type="InterPro" id="IPR016032">
    <property type="entry name" value="Sig_transdc_resp-reg_C-effctor"/>
</dbReference>
<dbReference type="SUPFAM" id="SSF48452">
    <property type="entry name" value="TPR-like"/>
    <property type="match status" value="1"/>
</dbReference>
<evidence type="ECO:0000256" key="3">
    <source>
        <dbReference type="ARBA" id="ARBA00023125"/>
    </source>
</evidence>
<dbReference type="InterPro" id="IPR005158">
    <property type="entry name" value="BTAD"/>
</dbReference>
<dbReference type="PROSITE" id="PS51755">
    <property type="entry name" value="OMPR_PHOB"/>
    <property type="match status" value="1"/>
</dbReference>
<evidence type="ECO:0000313" key="8">
    <source>
        <dbReference type="Proteomes" id="UP000238312"/>
    </source>
</evidence>
<dbReference type="InterPro" id="IPR036388">
    <property type="entry name" value="WH-like_DNA-bd_sf"/>
</dbReference>
<name>A0A2T0MQY8_9ACTN</name>
<evidence type="ECO:0000256" key="4">
    <source>
        <dbReference type="ARBA" id="ARBA00023163"/>
    </source>
</evidence>